<evidence type="ECO:0000313" key="3">
    <source>
        <dbReference type="EMBL" id="HJC85201.1"/>
    </source>
</evidence>
<dbReference type="EMBL" id="DWVP01000006">
    <property type="protein sequence ID" value="HJC84637.1"/>
    <property type="molecule type" value="Genomic_DNA"/>
</dbReference>
<dbReference type="Proteomes" id="UP000823858">
    <property type="component" value="Unassembled WGS sequence"/>
</dbReference>
<evidence type="ECO:0000256" key="1">
    <source>
        <dbReference type="SAM" id="Phobius"/>
    </source>
</evidence>
<keyword evidence="1" id="KW-0812">Transmembrane</keyword>
<evidence type="ECO:0000313" key="2">
    <source>
        <dbReference type="EMBL" id="HJC84637.1"/>
    </source>
</evidence>
<name>A0A9D2QCU3_9CORY</name>
<accession>A0A9D2QCU3</accession>
<evidence type="ECO:0000313" key="4">
    <source>
        <dbReference type="Proteomes" id="UP000823858"/>
    </source>
</evidence>
<feature type="transmembrane region" description="Helical" evidence="1">
    <location>
        <begin position="21"/>
        <end position="39"/>
    </location>
</feature>
<keyword evidence="1" id="KW-0472">Membrane</keyword>
<keyword evidence="1" id="KW-1133">Transmembrane helix</keyword>
<feature type="non-terminal residue" evidence="3">
    <location>
        <position position="1"/>
    </location>
</feature>
<organism evidence="3 4">
    <name type="scientific">Candidatus Corynebacterium faecigallinarum</name>
    <dbReference type="NCBI Taxonomy" id="2838528"/>
    <lineage>
        <taxon>Bacteria</taxon>
        <taxon>Bacillati</taxon>
        <taxon>Actinomycetota</taxon>
        <taxon>Actinomycetes</taxon>
        <taxon>Mycobacteriales</taxon>
        <taxon>Corynebacteriaceae</taxon>
        <taxon>Corynebacterium</taxon>
    </lineage>
</organism>
<comment type="caution">
    <text evidence="3">The sequence shown here is derived from an EMBL/GenBank/DDBJ whole genome shotgun (WGS) entry which is preliminary data.</text>
</comment>
<reference evidence="3" key="2">
    <citation type="submission" date="2021-04" db="EMBL/GenBank/DDBJ databases">
        <authorList>
            <person name="Gilroy R."/>
        </authorList>
    </citation>
    <scope>NUCLEOTIDE SEQUENCE</scope>
    <source>
        <strain evidence="3">ChiHjej13B12-4958</strain>
    </source>
</reference>
<dbReference type="AlphaFoldDB" id="A0A9D2QCU3"/>
<sequence>SFALAKQWRALATRYDKLATTYRAAVTLCAILTWLRTLGDTP</sequence>
<dbReference type="EMBL" id="DWVP01000014">
    <property type="protein sequence ID" value="HJC85201.1"/>
    <property type="molecule type" value="Genomic_DNA"/>
</dbReference>
<proteinExistence type="predicted"/>
<reference evidence="3" key="1">
    <citation type="journal article" date="2021" name="PeerJ">
        <title>Extensive microbial diversity within the chicken gut microbiome revealed by metagenomics and culture.</title>
        <authorList>
            <person name="Gilroy R."/>
            <person name="Ravi A."/>
            <person name="Getino M."/>
            <person name="Pursley I."/>
            <person name="Horton D.L."/>
            <person name="Alikhan N.F."/>
            <person name="Baker D."/>
            <person name="Gharbi K."/>
            <person name="Hall N."/>
            <person name="Watson M."/>
            <person name="Adriaenssens E.M."/>
            <person name="Foster-Nyarko E."/>
            <person name="Jarju S."/>
            <person name="Secka A."/>
            <person name="Antonio M."/>
            <person name="Oren A."/>
            <person name="Chaudhuri R.R."/>
            <person name="La Ragione R."/>
            <person name="Hildebrand F."/>
            <person name="Pallen M.J."/>
        </authorList>
    </citation>
    <scope>NUCLEOTIDE SEQUENCE</scope>
    <source>
        <strain evidence="3">ChiHjej13B12-4958</strain>
    </source>
</reference>
<protein>
    <submittedName>
        <fullName evidence="3">Transposase</fullName>
    </submittedName>
</protein>
<gene>
    <name evidence="2" type="ORF">H9751_03650</name>
    <name evidence="3" type="ORF">H9751_06630</name>
</gene>